<keyword evidence="1" id="KW-0547">Nucleotide-binding</keyword>
<dbReference type="InterPro" id="IPR047187">
    <property type="entry name" value="SF1_C_Upf1"/>
</dbReference>
<reference evidence="8 9" key="1">
    <citation type="submission" date="2020-10" db="EMBL/GenBank/DDBJ databases">
        <title>The Coptis chinensis genome and diversification of protoberbering-type alkaloids.</title>
        <authorList>
            <person name="Wang B."/>
            <person name="Shu S."/>
            <person name="Song C."/>
            <person name="Liu Y."/>
        </authorList>
    </citation>
    <scope>NUCLEOTIDE SEQUENCE [LARGE SCALE GENOMIC DNA]</scope>
    <source>
        <strain evidence="8">HL-2020</strain>
        <tissue evidence="8">Leaf</tissue>
    </source>
</reference>
<evidence type="ECO:0000256" key="1">
    <source>
        <dbReference type="ARBA" id="ARBA00022741"/>
    </source>
</evidence>
<organism evidence="8 9">
    <name type="scientific">Coptis chinensis</name>
    <dbReference type="NCBI Taxonomy" id="261450"/>
    <lineage>
        <taxon>Eukaryota</taxon>
        <taxon>Viridiplantae</taxon>
        <taxon>Streptophyta</taxon>
        <taxon>Embryophyta</taxon>
        <taxon>Tracheophyta</taxon>
        <taxon>Spermatophyta</taxon>
        <taxon>Magnoliopsida</taxon>
        <taxon>Ranunculales</taxon>
        <taxon>Ranunculaceae</taxon>
        <taxon>Coptidoideae</taxon>
        <taxon>Coptis</taxon>
    </lineage>
</organism>
<dbReference type="CDD" id="cd18042">
    <property type="entry name" value="DEXXQc_SETX"/>
    <property type="match status" value="1"/>
</dbReference>
<evidence type="ECO:0000313" key="8">
    <source>
        <dbReference type="EMBL" id="KAF9609127.1"/>
    </source>
</evidence>
<dbReference type="PANTHER" id="PTHR10887:SF538">
    <property type="entry name" value="HELICASE MAGATAMA 3-RELATED"/>
    <property type="match status" value="1"/>
</dbReference>
<evidence type="ECO:0000313" key="9">
    <source>
        <dbReference type="Proteomes" id="UP000631114"/>
    </source>
</evidence>
<dbReference type="AlphaFoldDB" id="A0A835LXY9"/>
<dbReference type="CDD" id="cd18808">
    <property type="entry name" value="SF1_C_Upf1"/>
    <property type="match status" value="1"/>
</dbReference>
<evidence type="ECO:0000256" key="4">
    <source>
        <dbReference type="ARBA" id="ARBA00022840"/>
    </source>
</evidence>
<feature type="domain" description="DNA2/NAM7 helicase helicase" evidence="6">
    <location>
        <begin position="449"/>
        <end position="527"/>
    </location>
</feature>
<dbReference type="InterPro" id="IPR045055">
    <property type="entry name" value="DNA2/NAM7-like"/>
</dbReference>
<dbReference type="FunFam" id="3.40.50.300:FF:000326">
    <property type="entry name" value="P-loop containing nucleoside triphosphate hydrolase"/>
    <property type="match status" value="1"/>
</dbReference>
<keyword evidence="3" id="KW-0347">Helicase</keyword>
<keyword evidence="4" id="KW-0067">ATP-binding</keyword>
<evidence type="ECO:0008006" key="10">
    <source>
        <dbReference type="Google" id="ProtNLM"/>
    </source>
</evidence>
<evidence type="ECO:0000256" key="5">
    <source>
        <dbReference type="SAM" id="MobiDB-lite"/>
    </source>
</evidence>
<dbReference type="GO" id="GO:0004386">
    <property type="term" value="F:helicase activity"/>
    <property type="evidence" value="ECO:0007669"/>
    <property type="project" value="UniProtKB-KW"/>
</dbReference>
<feature type="domain" description="DNA2/NAM7 helicase-like C-terminal" evidence="7">
    <location>
        <begin position="721"/>
        <end position="777"/>
    </location>
</feature>
<gene>
    <name evidence="8" type="ORF">IFM89_013381</name>
</gene>
<dbReference type="GO" id="GO:0005524">
    <property type="term" value="F:ATP binding"/>
    <property type="evidence" value="ECO:0007669"/>
    <property type="project" value="UniProtKB-KW"/>
</dbReference>
<feature type="region of interest" description="Disordered" evidence="5">
    <location>
        <begin position="834"/>
        <end position="871"/>
    </location>
</feature>
<accession>A0A835LXY9</accession>
<dbReference type="GO" id="GO:0016787">
    <property type="term" value="F:hydrolase activity"/>
    <property type="evidence" value="ECO:0007669"/>
    <property type="project" value="UniProtKB-KW"/>
</dbReference>
<dbReference type="Proteomes" id="UP000631114">
    <property type="component" value="Unassembled WGS sequence"/>
</dbReference>
<evidence type="ECO:0000256" key="3">
    <source>
        <dbReference type="ARBA" id="ARBA00022806"/>
    </source>
</evidence>
<dbReference type="OrthoDB" id="6513042at2759"/>
<dbReference type="GO" id="GO:0005694">
    <property type="term" value="C:chromosome"/>
    <property type="evidence" value="ECO:0007669"/>
    <property type="project" value="UniProtKB-ARBA"/>
</dbReference>
<proteinExistence type="predicted"/>
<dbReference type="Pfam" id="PF13086">
    <property type="entry name" value="AAA_11"/>
    <property type="match status" value="2"/>
</dbReference>
<keyword evidence="2" id="KW-0378">Hydrolase</keyword>
<dbReference type="EMBL" id="JADFTS010000004">
    <property type="protein sequence ID" value="KAF9609127.1"/>
    <property type="molecule type" value="Genomic_DNA"/>
</dbReference>
<dbReference type="InterPro" id="IPR041677">
    <property type="entry name" value="DNA2/NAM7_AAA_11"/>
</dbReference>
<dbReference type="SUPFAM" id="SSF52540">
    <property type="entry name" value="P-loop containing nucleoside triphosphate hydrolases"/>
    <property type="match status" value="1"/>
</dbReference>
<feature type="compositionally biased region" description="Acidic residues" evidence="5">
    <location>
        <begin position="854"/>
        <end position="871"/>
    </location>
</feature>
<keyword evidence="9" id="KW-1185">Reference proteome</keyword>
<evidence type="ECO:0000256" key="2">
    <source>
        <dbReference type="ARBA" id="ARBA00022801"/>
    </source>
</evidence>
<protein>
    <recommendedName>
        <fullName evidence="10">Helicase MAGATAMA 3</fullName>
    </recommendedName>
</protein>
<dbReference type="Gene3D" id="3.40.50.300">
    <property type="entry name" value="P-loop containing nucleotide triphosphate hydrolases"/>
    <property type="match status" value="2"/>
</dbReference>
<sequence length="871" mass="97288">MAGEKNKDANALTRFHKVVLSWDYFQLLKDSEQRAKEWKSKKNGAALGLKEVKNTYSDVDDYIATFEPLLFEEVKAQIVQGRDEDNVTVWKLGAVITLSESDGFHVPVVVYNSEEGEIIAENDLLLLSSENLQEGKGLPSGYAFALVLNREGKDRLKLRTFLSGEVSLMNLDKIKSCPRLLNMHSIFTASDVSQRRVWILKIASLSTIVREYVGLWSITSLPFKELILSADEKDSGSEDRSWTIARPLMEILENDHNTSQMDAIHVGLSRKTFVLIQGPPGTGKTQTILGLLSAILHSTPVRGKSKGGLRDKRLVRELDIHEKYNHWKLASPWLYDINPRDKIMPIDGDDGFFPTSGNELKPEIVNSNRKYRVRVLVCAPSNSALDEIVLRVLSKGIHDENGNVDKPKIVRIGLKPHHSVQAVSMDYQVEQKLSGMDNTTADARKRGATGDRDSIRASVLDEAAIVFSTLSFSGSSLFSKLNHVFDVVIIDEAAQAVEPATLVPLANGCKQVFLVGDPVQLPATVISPIAERFGYGMSLFKRLQKAGYPVQMLKTQYRMHPEIRYFPSREFYSEALEDGPDVKDQTERPWHGYHCFGPFVFFDITEGVESQPSGSGSWVNVDEVEFILLMYNKLVTNYPELKSSSRLAIISPYRHQVKLFRDRFRDTFGVESDKLVDINTVDGFQSVNIVVTMLEKTIFIKLLEPRDGGGGGSHKNVWFAIDVNPTVGFAPGREKDVAIFSCVRASKDKGIGFVADFRRMNVGITRARSSVLVVGSASTLKRDKHWANLVQSAEQRSCLFKVSRPYTSFFNDKNLKTLQVKDETMIDAVENHPGETEDNAAMYGNPVGEPEQGQVDDDDYGDGEDAGFGED</sequence>
<dbReference type="Pfam" id="PF13087">
    <property type="entry name" value="AAA_12"/>
    <property type="match status" value="2"/>
</dbReference>
<feature type="domain" description="DNA2/NAM7 helicase helicase" evidence="6">
    <location>
        <begin position="257"/>
        <end position="437"/>
    </location>
</feature>
<comment type="caution">
    <text evidence="8">The sequence shown here is derived from an EMBL/GenBank/DDBJ whole genome shotgun (WGS) entry which is preliminary data.</text>
</comment>
<evidence type="ECO:0000259" key="6">
    <source>
        <dbReference type="Pfam" id="PF13086"/>
    </source>
</evidence>
<feature type="domain" description="DNA2/NAM7 helicase-like C-terminal" evidence="7">
    <location>
        <begin position="535"/>
        <end position="685"/>
    </location>
</feature>
<evidence type="ECO:0000259" key="7">
    <source>
        <dbReference type="Pfam" id="PF13087"/>
    </source>
</evidence>
<name>A0A835LXY9_9MAGN</name>
<dbReference type="InterPro" id="IPR027417">
    <property type="entry name" value="P-loop_NTPase"/>
</dbReference>
<dbReference type="PANTHER" id="PTHR10887">
    <property type="entry name" value="DNA2/NAM7 HELICASE FAMILY"/>
    <property type="match status" value="1"/>
</dbReference>
<dbReference type="InterPro" id="IPR041679">
    <property type="entry name" value="DNA2/NAM7-like_C"/>
</dbReference>